<feature type="region of interest" description="Disordered" evidence="1">
    <location>
        <begin position="143"/>
        <end position="169"/>
    </location>
</feature>
<evidence type="ECO:0000256" key="1">
    <source>
        <dbReference type="SAM" id="MobiDB-lite"/>
    </source>
</evidence>
<organism evidence="3 4">
    <name type="scientific">Prorocentrum cordatum</name>
    <dbReference type="NCBI Taxonomy" id="2364126"/>
    <lineage>
        <taxon>Eukaryota</taxon>
        <taxon>Sar</taxon>
        <taxon>Alveolata</taxon>
        <taxon>Dinophyceae</taxon>
        <taxon>Prorocentrales</taxon>
        <taxon>Prorocentraceae</taxon>
        <taxon>Prorocentrum</taxon>
    </lineage>
</organism>
<feature type="compositionally biased region" description="Gly residues" evidence="1">
    <location>
        <begin position="230"/>
        <end position="246"/>
    </location>
</feature>
<evidence type="ECO:0000313" key="4">
    <source>
        <dbReference type="Proteomes" id="UP001189429"/>
    </source>
</evidence>
<sequence>VISIPRQIGAIFDNDPEILDLFEEVRWPLAAFIVTMNIGTMMEQVPVAVGRTSTVFWAGLAGSWLGQVPCVLLCVNFWRRDLVGLYTGVAAGYLLLGVLLGSAICTINWHDAARQARERSEVCPRLAQQKRCAHGWRSPAGCRGDGARRARGAHLGPPGRPGVPAPDDGAAARRCRRCWSRRVGRAPAAERRVPARTLTGGPRARLSQRSRPRLPAGDAPLAGGAPQRAGGAGVGRGVPGAPGDSGDGVRHAVHRRLLLWPDRPRPRRVVQGRQGGEAAAETSVARRIPGGALRT</sequence>
<feature type="non-terminal residue" evidence="3">
    <location>
        <position position="1"/>
    </location>
</feature>
<dbReference type="EMBL" id="CAUYUJ010018480">
    <property type="protein sequence ID" value="CAK0883891.1"/>
    <property type="molecule type" value="Genomic_DNA"/>
</dbReference>
<feature type="transmembrane region" description="Helical" evidence="2">
    <location>
        <begin position="54"/>
        <end position="78"/>
    </location>
</feature>
<reference evidence="3" key="1">
    <citation type="submission" date="2023-10" db="EMBL/GenBank/DDBJ databases">
        <authorList>
            <person name="Chen Y."/>
            <person name="Shah S."/>
            <person name="Dougan E. K."/>
            <person name="Thang M."/>
            <person name="Chan C."/>
        </authorList>
    </citation>
    <scope>NUCLEOTIDE SEQUENCE [LARGE SCALE GENOMIC DNA]</scope>
</reference>
<evidence type="ECO:0000256" key="2">
    <source>
        <dbReference type="SAM" id="Phobius"/>
    </source>
</evidence>
<feature type="transmembrane region" description="Helical" evidence="2">
    <location>
        <begin position="90"/>
        <end position="109"/>
    </location>
</feature>
<keyword evidence="2" id="KW-0472">Membrane</keyword>
<accession>A0ABN9WF92</accession>
<feature type="compositionally biased region" description="Low complexity" evidence="1">
    <location>
        <begin position="213"/>
        <end position="229"/>
    </location>
</feature>
<name>A0ABN9WF92_9DINO</name>
<keyword evidence="2" id="KW-1133">Transmembrane helix</keyword>
<keyword evidence="4" id="KW-1185">Reference proteome</keyword>
<feature type="region of interest" description="Disordered" evidence="1">
    <location>
        <begin position="267"/>
        <end position="295"/>
    </location>
</feature>
<comment type="caution">
    <text evidence="3">The sequence shown here is derived from an EMBL/GenBank/DDBJ whole genome shotgun (WGS) entry which is preliminary data.</text>
</comment>
<proteinExistence type="predicted"/>
<evidence type="ECO:0000313" key="3">
    <source>
        <dbReference type="EMBL" id="CAK0883891.1"/>
    </source>
</evidence>
<keyword evidence="2" id="KW-0812">Transmembrane</keyword>
<feature type="region of interest" description="Disordered" evidence="1">
    <location>
        <begin position="186"/>
        <end position="249"/>
    </location>
</feature>
<protein>
    <submittedName>
        <fullName evidence="3">Uncharacterized protein</fullName>
    </submittedName>
</protein>
<gene>
    <name evidence="3" type="ORF">PCOR1329_LOCUS65979</name>
</gene>
<dbReference type="Proteomes" id="UP001189429">
    <property type="component" value="Unassembled WGS sequence"/>
</dbReference>